<keyword evidence="4" id="KW-1185">Reference proteome</keyword>
<gene>
    <name evidence="3" type="ORF">QYE76_022184</name>
</gene>
<feature type="compositionally biased region" description="Basic and acidic residues" evidence="2">
    <location>
        <begin position="113"/>
        <end position="122"/>
    </location>
</feature>
<evidence type="ECO:0000313" key="4">
    <source>
        <dbReference type="Proteomes" id="UP001231189"/>
    </source>
</evidence>
<feature type="coiled-coil region" evidence="1">
    <location>
        <begin position="137"/>
        <end position="200"/>
    </location>
</feature>
<evidence type="ECO:0000256" key="2">
    <source>
        <dbReference type="SAM" id="MobiDB-lite"/>
    </source>
</evidence>
<comment type="caution">
    <text evidence="3">The sequence shown here is derived from an EMBL/GenBank/DDBJ whole genome shotgun (WGS) entry which is preliminary data.</text>
</comment>
<feature type="region of interest" description="Disordered" evidence="2">
    <location>
        <begin position="45"/>
        <end position="122"/>
    </location>
</feature>
<dbReference type="EMBL" id="JAUUTY010000006">
    <property type="protein sequence ID" value="KAK1616667.1"/>
    <property type="molecule type" value="Genomic_DNA"/>
</dbReference>
<dbReference type="AlphaFoldDB" id="A0AAD8VQX0"/>
<name>A0AAD8VQX0_LOLMU</name>
<organism evidence="3 4">
    <name type="scientific">Lolium multiflorum</name>
    <name type="common">Italian ryegrass</name>
    <name type="synonym">Lolium perenne subsp. multiflorum</name>
    <dbReference type="NCBI Taxonomy" id="4521"/>
    <lineage>
        <taxon>Eukaryota</taxon>
        <taxon>Viridiplantae</taxon>
        <taxon>Streptophyta</taxon>
        <taxon>Embryophyta</taxon>
        <taxon>Tracheophyta</taxon>
        <taxon>Spermatophyta</taxon>
        <taxon>Magnoliopsida</taxon>
        <taxon>Liliopsida</taxon>
        <taxon>Poales</taxon>
        <taxon>Poaceae</taxon>
        <taxon>BOP clade</taxon>
        <taxon>Pooideae</taxon>
        <taxon>Poodae</taxon>
        <taxon>Poeae</taxon>
        <taxon>Poeae Chloroplast Group 2 (Poeae type)</taxon>
        <taxon>Loliodinae</taxon>
        <taxon>Loliinae</taxon>
        <taxon>Lolium</taxon>
    </lineage>
</organism>
<proteinExistence type="predicted"/>
<keyword evidence="1" id="KW-0175">Coiled coil</keyword>
<protein>
    <submittedName>
        <fullName evidence="3">Uncharacterized protein</fullName>
    </submittedName>
</protein>
<accession>A0AAD8VQX0</accession>
<dbReference type="Proteomes" id="UP001231189">
    <property type="component" value="Unassembled WGS sequence"/>
</dbReference>
<reference evidence="3" key="1">
    <citation type="submission" date="2023-07" db="EMBL/GenBank/DDBJ databases">
        <title>A chromosome-level genome assembly of Lolium multiflorum.</title>
        <authorList>
            <person name="Chen Y."/>
            <person name="Copetti D."/>
            <person name="Kolliker R."/>
            <person name="Studer B."/>
        </authorList>
    </citation>
    <scope>NUCLEOTIDE SEQUENCE</scope>
    <source>
        <strain evidence="3">02402/16</strain>
        <tissue evidence="3">Leaf</tissue>
    </source>
</reference>
<evidence type="ECO:0000313" key="3">
    <source>
        <dbReference type="EMBL" id="KAK1616667.1"/>
    </source>
</evidence>
<sequence length="221" mass="25444">MTRARAKAIHDKVNSLLTTLDLGTPLDGLLPHADVLCVIRYKAHQDPEDETPWPREGEEQRNREMNMKPNVARRAPRKRRTLAVRDPVRRTRPDSPTGPVSRGASRTNSSHGDQAKEDEVLHPSKRLATQHNLWVQRQEFKDQLNLFETRIDQQYEEVAHNFGQVNQDMNLLREATDNLHDQVTANDANMERRMDSLERAINNLGRPSTSLYFLIVIDLVT</sequence>
<feature type="compositionally biased region" description="Basic and acidic residues" evidence="2">
    <location>
        <begin position="52"/>
        <end position="66"/>
    </location>
</feature>
<evidence type="ECO:0000256" key="1">
    <source>
        <dbReference type="SAM" id="Coils"/>
    </source>
</evidence>